<name>A0A0U3MRN6_9BURK</name>
<evidence type="ECO:0000313" key="3">
    <source>
        <dbReference type="EMBL" id="ALV04516.1"/>
    </source>
</evidence>
<dbReference type="AlphaFoldDB" id="A0A0U3MRN6"/>
<reference evidence="3 4" key="1">
    <citation type="submission" date="2015-12" db="EMBL/GenBank/DDBJ databases">
        <title>Complete genome of Roseateles depolymerans KCTC 42856.</title>
        <authorList>
            <person name="Kim K.M."/>
        </authorList>
    </citation>
    <scope>NUCLEOTIDE SEQUENCE [LARGE SCALE GENOMIC DNA]</scope>
    <source>
        <strain evidence="3 4">KCTC 42856</strain>
    </source>
</reference>
<dbReference type="PATRIC" id="fig|76731.3.peg.9"/>
<feature type="domain" description="Transposase IS4-like" evidence="1">
    <location>
        <begin position="244"/>
        <end position="468"/>
    </location>
</feature>
<dbReference type="EMBL" id="CP013729">
    <property type="protein sequence ID" value="ALV04516.1"/>
    <property type="molecule type" value="Genomic_DNA"/>
</dbReference>
<dbReference type="InterPro" id="IPR002559">
    <property type="entry name" value="Transposase_11"/>
</dbReference>
<dbReference type="KEGG" id="rdp:RD2015_9"/>
<dbReference type="InterPro" id="IPR047629">
    <property type="entry name" value="IS1182_transpos"/>
</dbReference>
<keyword evidence="4" id="KW-1185">Reference proteome</keyword>
<evidence type="ECO:0000313" key="4">
    <source>
        <dbReference type="Proteomes" id="UP000060699"/>
    </source>
</evidence>
<dbReference type="PANTHER" id="PTHR33408:SF2">
    <property type="entry name" value="TRANSPOSASE DDE DOMAIN-CONTAINING PROTEIN"/>
    <property type="match status" value="1"/>
</dbReference>
<feature type="domain" description="Transposase InsH N-terminal" evidence="2">
    <location>
        <begin position="26"/>
        <end position="119"/>
    </location>
</feature>
<accession>A0A0U3MRN6</accession>
<dbReference type="Proteomes" id="UP000060699">
    <property type="component" value="Chromosome"/>
</dbReference>
<dbReference type="STRING" id="76731.RD2015_9"/>
<dbReference type="NCBIfam" id="NF033551">
    <property type="entry name" value="transpos_IS1182"/>
    <property type="match status" value="1"/>
</dbReference>
<sequence>MDNVEVTMARFVEGQGRHQVTLLPECLDDFVAEDNPVRVIDAYVEELDLEVLGFSGATPAATGRPAYHPAVLLKIYIYGYLNRVQSSRRLEREAQRNIELMWLTERLAPDFKTIADFRRDNGQGIRNVCRRFVELCRQLKLLSGDSVAVDGSKFKAVNSRDQNFTATKIEKRRQQIEESIQRYLAALDTADRTLPIMEFGPRYAELSHKLDALREQIKLLDQMEQHLQQQPDKQVSFTDPDSRAMATQSAGSGVVGYNVQAAVDTKHHLVVAHEVTNIGSDRGQLSGMARAAQEAMNKPDLKVYADRGYFNASQIKRCTDDGMKPFVPKPMTSNAKAEGRFDKTDFIYIAKDDEYRCPAGERATYRFTRDEDGLQIRRYWSSACPGCSMKAECTPSKHRRISRREHQEVLDAMQRRLDRDTDAMMIRRRTVEHVFGTLKHWMGSTHFLTRRLGNVSTEMSLQVLAYNLKRVMQIVGIKKAVQAMRLAGA</sequence>
<evidence type="ECO:0000259" key="1">
    <source>
        <dbReference type="Pfam" id="PF01609"/>
    </source>
</evidence>
<dbReference type="PANTHER" id="PTHR33408">
    <property type="entry name" value="TRANSPOSASE"/>
    <property type="match status" value="1"/>
</dbReference>
<dbReference type="InterPro" id="IPR008490">
    <property type="entry name" value="Transposase_InsH_N"/>
</dbReference>
<proteinExistence type="predicted"/>
<evidence type="ECO:0000259" key="2">
    <source>
        <dbReference type="Pfam" id="PF05598"/>
    </source>
</evidence>
<gene>
    <name evidence="3" type="ORF">RD2015_9</name>
</gene>
<organism evidence="3 4">
    <name type="scientific">Roseateles depolymerans</name>
    <dbReference type="NCBI Taxonomy" id="76731"/>
    <lineage>
        <taxon>Bacteria</taxon>
        <taxon>Pseudomonadati</taxon>
        <taxon>Pseudomonadota</taxon>
        <taxon>Betaproteobacteria</taxon>
        <taxon>Burkholderiales</taxon>
        <taxon>Sphaerotilaceae</taxon>
        <taxon>Roseateles</taxon>
    </lineage>
</organism>
<dbReference type="Pfam" id="PF05598">
    <property type="entry name" value="DUF772"/>
    <property type="match status" value="1"/>
</dbReference>
<protein>
    <submittedName>
        <fullName evidence="3">Transposase</fullName>
    </submittedName>
</protein>
<dbReference type="Pfam" id="PF01609">
    <property type="entry name" value="DDE_Tnp_1"/>
    <property type="match status" value="1"/>
</dbReference>